<dbReference type="InterPro" id="IPR050778">
    <property type="entry name" value="Cueball_EGF_LRP_Nidogen"/>
</dbReference>
<evidence type="ECO:0000256" key="10">
    <source>
        <dbReference type="PROSITE-ProRule" id="PRU00461"/>
    </source>
</evidence>
<evidence type="ECO:0000256" key="1">
    <source>
        <dbReference type="ARBA" id="ARBA00004167"/>
    </source>
</evidence>
<feature type="disulfide bond" evidence="9">
    <location>
        <begin position="45"/>
        <end position="63"/>
    </location>
</feature>
<dbReference type="InterPro" id="IPR000033">
    <property type="entry name" value="LDLR_classB_rpt"/>
</dbReference>
<dbReference type="RefSeq" id="XP_030852434.1">
    <property type="nucleotide sequence ID" value="XM_030996574.1"/>
</dbReference>
<dbReference type="OrthoDB" id="9990982at2759"/>
<dbReference type="SUPFAM" id="SSF57424">
    <property type="entry name" value="LDL receptor-like module"/>
    <property type="match status" value="1"/>
</dbReference>
<reference evidence="13" key="1">
    <citation type="submission" date="2015-02" db="EMBL/GenBank/DDBJ databases">
        <title>Genome sequencing for Strongylocentrotus purpuratus.</title>
        <authorList>
            <person name="Murali S."/>
            <person name="Liu Y."/>
            <person name="Vee V."/>
            <person name="English A."/>
            <person name="Wang M."/>
            <person name="Skinner E."/>
            <person name="Han Y."/>
            <person name="Muzny D.M."/>
            <person name="Worley K.C."/>
            <person name="Gibbs R.A."/>
        </authorList>
    </citation>
    <scope>NUCLEOTIDE SEQUENCE</scope>
</reference>
<feature type="disulfide bond" evidence="9">
    <location>
        <begin position="57"/>
        <end position="72"/>
    </location>
</feature>
<dbReference type="Proteomes" id="UP000007110">
    <property type="component" value="Unassembled WGS sequence"/>
</dbReference>
<accession>A0A7M7PKF6</accession>
<dbReference type="InterPro" id="IPR011042">
    <property type="entry name" value="6-blade_b-propeller_TolB-like"/>
</dbReference>
<dbReference type="KEGG" id="spu:115928732"/>
<feature type="disulfide bond" evidence="9">
    <location>
        <begin position="38"/>
        <end position="50"/>
    </location>
</feature>
<evidence type="ECO:0000256" key="2">
    <source>
        <dbReference type="ARBA" id="ARBA00022536"/>
    </source>
</evidence>
<dbReference type="AlphaFoldDB" id="A0A7M7PKF6"/>
<evidence type="ECO:0000256" key="3">
    <source>
        <dbReference type="ARBA" id="ARBA00022583"/>
    </source>
</evidence>
<evidence type="ECO:0000256" key="11">
    <source>
        <dbReference type="SAM" id="SignalP"/>
    </source>
</evidence>
<keyword evidence="7" id="KW-0675">Receptor</keyword>
<feature type="repeat" description="LDL-receptor class B" evidence="10">
    <location>
        <begin position="122"/>
        <end position="163"/>
    </location>
</feature>
<name>A0A7M7PKF6_STRPU</name>
<keyword evidence="8" id="KW-0325">Glycoprotein</keyword>
<evidence type="ECO:0000256" key="7">
    <source>
        <dbReference type="ARBA" id="ARBA00023170"/>
    </source>
</evidence>
<keyword evidence="3" id="KW-0254">Endocytosis</keyword>
<dbReference type="OMA" id="HIDGTNQ"/>
<sequence>MESSSVGNALYFGLLVLLLQLDPAISSDASERQTGEDCLVDKFTCNDTVCIPISWRCDGLVDCDDELDEASCYSDEPDSIVFVTDLDEGAIFMATTTNLTFTQLPLTGLQTPVAVDYDPVNGIVYWTDSYNRSISSAHIDGTNQKTVIDGLGTPDGMYFDVQTKTIYWTDALHNTIEAVNPNGTGRHNILSGLDKPRAIIIVSTNRMIYWTEWGDSPKIELCDLNGKNRQVLIDTGLGWPNGITYDRGGEFEMLSTLFHPMGPNLWLELV</sequence>
<dbReference type="Gene3D" id="2.120.10.30">
    <property type="entry name" value="TolB, C-terminal domain"/>
    <property type="match status" value="1"/>
</dbReference>
<dbReference type="GeneID" id="115928732"/>
<dbReference type="PANTHER" id="PTHR46513:SF44">
    <property type="entry name" value="LDL RECEPTOR RELATED PROTEIN 4"/>
    <property type="match status" value="1"/>
</dbReference>
<dbReference type="PROSITE" id="PS51120">
    <property type="entry name" value="LDLRB"/>
    <property type="match status" value="3"/>
</dbReference>
<feature type="repeat" description="LDL-receptor class B" evidence="10">
    <location>
        <begin position="164"/>
        <end position="205"/>
    </location>
</feature>
<evidence type="ECO:0000256" key="4">
    <source>
        <dbReference type="ARBA" id="ARBA00022737"/>
    </source>
</evidence>
<evidence type="ECO:0000313" key="12">
    <source>
        <dbReference type="EnsemblMetazoa" id="XP_030852434"/>
    </source>
</evidence>
<dbReference type="Pfam" id="PF00058">
    <property type="entry name" value="Ldl_recept_b"/>
    <property type="match status" value="2"/>
</dbReference>
<protein>
    <submittedName>
        <fullName evidence="12">Uncharacterized protein</fullName>
    </submittedName>
</protein>
<feature type="chain" id="PRO_5029588459" evidence="11">
    <location>
        <begin position="27"/>
        <end position="270"/>
    </location>
</feature>
<keyword evidence="5" id="KW-0472">Membrane</keyword>
<dbReference type="InterPro" id="IPR036055">
    <property type="entry name" value="LDL_receptor-like_sf"/>
</dbReference>
<feature type="signal peptide" evidence="11">
    <location>
        <begin position="1"/>
        <end position="26"/>
    </location>
</feature>
<keyword evidence="11" id="KW-0732">Signal</keyword>
<dbReference type="EnsemblMetazoa" id="XM_030996574">
    <property type="protein sequence ID" value="XP_030852434"/>
    <property type="gene ID" value="LOC115928732"/>
</dbReference>
<dbReference type="CDD" id="cd00112">
    <property type="entry name" value="LDLa"/>
    <property type="match status" value="1"/>
</dbReference>
<dbReference type="Gene3D" id="4.10.400.10">
    <property type="entry name" value="Low-density Lipoprotein Receptor"/>
    <property type="match status" value="1"/>
</dbReference>
<evidence type="ECO:0000256" key="9">
    <source>
        <dbReference type="PROSITE-ProRule" id="PRU00124"/>
    </source>
</evidence>
<evidence type="ECO:0000256" key="6">
    <source>
        <dbReference type="ARBA" id="ARBA00023157"/>
    </source>
</evidence>
<dbReference type="PROSITE" id="PS50068">
    <property type="entry name" value="LDLRA_2"/>
    <property type="match status" value="1"/>
</dbReference>
<dbReference type="GO" id="GO:0016020">
    <property type="term" value="C:membrane"/>
    <property type="evidence" value="ECO:0007669"/>
    <property type="project" value="UniProtKB-SubCell"/>
</dbReference>
<dbReference type="SUPFAM" id="SSF101898">
    <property type="entry name" value="NHL repeat"/>
    <property type="match status" value="1"/>
</dbReference>
<keyword evidence="2" id="KW-0245">EGF-like domain</keyword>
<dbReference type="GO" id="GO:0006897">
    <property type="term" value="P:endocytosis"/>
    <property type="evidence" value="ECO:0007669"/>
    <property type="project" value="UniProtKB-KW"/>
</dbReference>
<evidence type="ECO:0000256" key="8">
    <source>
        <dbReference type="ARBA" id="ARBA00023180"/>
    </source>
</evidence>
<dbReference type="SMART" id="SM00135">
    <property type="entry name" value="LY"/>
    <property type="match status" value="3"/>
</dbReference>
<keyword evidence="6 9" id="KW-1015">Disulfide bond</keyword>
<dbReference type="InParanoid" id="A0A7M7PKF6"/>
<comment type="subcellular location">
    <subcellularLocation>
        <location evidence="1">Membrane</location>
        <topology evidence="1">Single-pass membrane protein</topology>
    </subcellularLocation>
</comment>
<evidence type="ECO:0000313" key="13">
    <source>
        <dbReference type="Proteomes" id="UP000007110"/>
    </source>
</evidence>
<dbReference type="PANTHER" id="PTHR46513">
    <property type="entry name" value="VITELLOGENIN RECEPTOR-LIKE PROTEIN-RELATED-RELATED"/>
    <property type="match status" value="1"/>
</dbReference>
<keyword evidence="4" id="KW-0677">Repeat</keyword>
<keyword evidence="13" id="KW-1185">Reference proteome</keyword>
<feature type="repeat" description="LDL-receptor class B" evidence="10">
    <location>
        <begin position="206"/>
        <end position="249"/>
    </location>
</feature>
<evidence type="ECO:0000256" key="5">
    <source>
        <dbReference type="ARBA" id="ARBA00023136"/>
    </source>
</evidence>
<proteinExistence type="predicted"/>
<dbReference type="Pfam" id="PF00057">
    <property type="entry name" value="Ldl_recept_a"/>
    <property type="match status" value="1"/>
</dbReference>
<dbReference type="SMART" id="SM00192">
    <property type="entry name" value="LDLa"/>
    <property type="match status" value="1"/>
</dbReference>
<reference evidence="12" key="2">
    <citation type="submission" date="2021-01" db="UniProtKB">
        <authorList>
            <consortium name="EnsemblMetazoa"/>
        </authorList>
    </citation>
    <scope>IDENTIFICATION</scope>
</reference>
<dbReference type="InterPro" id="IPR002172">
    <property type="entry name" value="LDrepeatLR_classA_rpt"/>
</dbReference>
<organism evidence="12 13">
    <name type="scientific">Strongylocentrotus purpuratus</name>
    <name type="common">Purple sea urchin</name>
    <dbReference type="NCBI Taxonomy" id="7668"/>
    <lineage>
        <taxon>Eukaryota</taxon>
        <taxon>Metazoa</taxon>
        <taxon>Echinodermata</taxon>
        <taxon>Eleutherozoa</taxon>
        <taxon>Echinozoa</taxon>
        <taxon>Echinoidea</taxon>
        <taxon>Euechinoidea</taxon>
        <taxon>Echinacea</taxon>
        <taxon>Camarodonta</taxon>
        <taxon>Echinidea</taxon>
        <taxon>Strongylocentrotidae</taxon>
        <taxon>Strongylocentrotus</taxon>
    </lineage>
</organism>